<dbReference type="WBParaSite" id="PSAMB.scaffold4705size13798.g24958.t1">
    <property type="protein sequence ID" value="PSAMB.scaffold4705size13798.g24958.t1"/>
    <property type="gene ID" value="PSAMB.scaffold4705size13798.g24958"/>
</dbReference>
<name>A0A914WM78_9BILA</name>
<reference evidence="2" key="1">
    <citation type="submission" date="2022-11" db="UniProtKB">
        <authorList>
            <consortium name="WormBaseParasite"/>
        </authorList>
    </citation>
    <scope>IDENTIFICATION</scope>
</reference>
<accession>A0A914WM78</accession>
<keyword evidence="1" id="KW-1185">Reference proteome</keyword>
<evidence type="ECO:0000313" key="2">
    <source>
        <dbReference type="WBParaSite" id="PSAMB.scaffold4705size13798.g24958.t1"/>
    </source>
</evidence>
<dbReference type="Proteomes" id="UP000887566">
    <property type="component" value="Unplaced"/>
</dbReference>
<proteinExistence type="predicted"/>
<dbReference type="AlphaFoldDB" id="A0A914WM78"/>
<protein>
    <submittedName>
        <fullName evidence="2">Uncharacterized protein</fullName>
    </submittedName>
</protein>
<organism evidence="1 2">
    <name type="scientific">Plectus sambesii</name>
    <dbReference type="NCBI Taxonomy" id="2011161"/>
    <lineage>
        <taxon>Eukaryota</taxon>
        <taxon>Metazoa</taxon>
        <taxon>Ecdysozoa</taxon>
        <taxon>Nematoda</taxon>
        <taxon>Chromadorea</taxon>
        <taxon>Plectida</taxon>
        <taxon>Plectina</taxon>
        <taxon>Plectoidea</taxon>
        <taxon>Plectidae</taxon>
        <taxon>Plectus</taxon>
    </lineage>
</organism>
<sequence>MCRNAEIKSSTFFEIPFSVWLEPVWRELRERSVENFSPPPLVSRVREAPKPRSQCDRQGFVVAPVSSSSLRGDTQGLAPVYRLTKLQHARALQHQSRYHRIDEPSLAAWIKLIRLVVQKRPIRKWMWRSNDCRTKIKIDYVICSQYFTVVNDVCTIDASAIKQP</sequence>
<evidence type="ECO:0000313" key="1">
    <source>
        <dbReference type="Proteomes" id="UP000887566"/>
    </source>
</evidence>